<dbReference type="SMART" id="SM00131">
    <property type="entry name" value="KU"/>
    <property type="match status" value="1"/>
</dbReference>
<dbReference type="EMBL" id="VCGU01000010">
    <property type="protein sequence ID" value="TRY68226.1"/>
    <property type="molecule type" value="Genomic_DNA"/>
</dbReference>
<dbReference type="CDD" id="cd22593">
    <property type="entry name" value="Kunitz_conkunitzin"/>
    <property type="match status" value="1"/>
</dbReference>
<sequence length="171" mass="18634">MNEPLFDINRDSRRTRIISQLLNMMQSRASIIVISASLLVFAQSAHVSKRSDDLDFVVVGADDSTDDCPSTPFTPEECLASNPGAKQCVNSVAFDGCNTCCCNDTPVDSKVCGLPKRVGFGRASLYRWFFNGDHCEEFVFNGAHGSGSRDDLVGNENNFACKELCESTCSP</sequence>
<evidence type="ECO:0000259" key="1">
    <source>
        <dbReference type="PROSITE" id="PS50279"/>
    </source>
</evidence>
<dbReference type="OrthoDB" id="4473401at2759"/>
<dbReference type="Gene3D" id="4.10.410.10">
    <property type="entry name" value="Pancreatic trypsin inhibitor Kunitz domain"/>
    <property type="match status" value="1"/>
</dbReference>
<evidence type="ECO:0000313" key="3">
    <source>
        <dbReference type="Proteomes" id="UP000318571"/>
    </source>
</evidence>
<dbReference type="PROSITE" id="PS50279">
    <property type="entry name" value="BPTI_KUNITZ_2"/>
    <property type="match status" value="1"/>
</dbReference>
<dbReference type="InterPro" id="IPR002223">
    <property type="entry name" value="Kunitz_BPTI"/>
</dbReference>
<feature type="domain" description="BPTI/Kunitz inhibitor" evidence="1">
    <location>
        <begin position="112"/>
        <end position="169"/>
    </location>
</feature>
<dbReference type="InterPro" id="IPR036880">
    <property type="entry name" value="Kunitz_BPTI_sf"/>
</dbReference>
<accession>A0A553NS09</accession>
<protein>
    <recommendedName>
        <fullName evidence="1">BPTI/Kunitz inhibitor domain-containing protein</fullName>
    </recommendedName>
</protein>
<keyword evidence="3" id="KW-1185">Reference proteome</keyword>
<dbReference type="AlphaFoldDB" id="A0A553NS09"/>
<gene>
    <name evidence="2" type="ORF">TCAL_05219</name>
</gene>
<dbReference type="Pfam" id="PF00014">
    <property type="entry name" value="Kunitz_BPTI"/>
    <property type="match status" value="1"/>
</dbReference>
<dbReference type="GO" id="GO:0004867">
    <property type="term" value="F:serine-type endopeptidase inhibitor activity"/>
    <property type="evidence" value="ECO:0007669"/>
    <property type="project" value="InterPro"/>
</dbReference>
<organism evidence="2 3">
    <name type="scientific">Tigriopus californicus</name>
    <name type="common">Marine copepod</name>
    <dbReference type="NCBI Taxonomy" id="6832"/>
    <lineage>
        <taxon>Eukaryota</taxon>
        <taxon>Metazoa</taxon>
        <taxon>Ecdysozoa</taxon>
        <taxon>Arthropoda</taxon>
        <taxon>Crustacea</taxon>
        <taxon>Multicrustacea</taxon>
        <taxon>Hexanauplia</taxon>
        <taxon>Copepoda</taxon>
        <taxon>Harpacticoida</taxon>
        <taxon>Harpacticidae</taxon>
        <taxon>Tigriopus</taxon>
    </lineage>
</organism>
<evidence type="ECO:0000313" key="2">
    <source>
        <dbReference type="EMBL" id="TRY68226.1"/>
    </source>
</evidence>
<dbReference type="Proteomes" id="UP000318571">
    <property type="component" value="Chromosome 1"/>
</dbReference>
<reference evidence="2 3" key="1">
    <citation type="journal article" date="2018" name="Nat. Ecol. Evol.">
        <title>Genomic signatures of mitonuclear coevolution across populations of Tigriopus californicus.</title>
        <authorList>
            <person name="Barreto F.S."/>
            <person name="Watson E.T."/>
            <person name="Lima T.G."/>
            <person name="Willett C.S."/>
            <person name="Edmands S."/>
            <person name="Li W."/>
            <person name="Burton R.S."/>
        </authorList>
    </citation>
    <scope>NUCLEOTIDE SEQUENCE [LARGE SCALE GENOMIC DNA]</scope>
    <source>
        <strain evidence="2 3">San Diego</strain>
    </source>
</reference>
<proteinExistence type="predicted"/>
<dbReference type="SUPFAM" id="SSF57362">
    <property type="entry name" value="BPTI-like"/>
    <property type="match status" value="1"/>
</dbReference>
<name>A0A553NS09_TIGCA</name>
<comment type="caution">
    <text evidence="2">The sequence shown here is derived from an EMBL/GenBank/DDBJ whole genome shotgun (WGS) entry which is preliminary data.</text>
</comment>